<name>A0AA35CJC4_9FIRM</name>
<organism evidence="1 2">
    <name type="scientific">Caldinitratiruptor microaerophilus</name>
    <dbReference type="NCBI Taxonomy" id="671077"/>
    <lineage>
        <taxon>Bacteria</taxon>
        <taxon>Bacillati</taxon>
        <taxon>Bacillota</taxon>
        <taxon>Clostridia</taxon>
        <taxon>Eubacteriales</taxon>
        <taxon>Symbiobacteriaceae</taxon>
        <taxon>Caldinitratiruptor</taxon>
    </lineage>
</organism>
<accession>A0AA35CJC4</accession>
<sequence>MFPGEVALPPDLRGQRIDRLGLVPARYVGLGLAGEGGTAADPAGFSRRVPLNFYPGRVAPAVSDSGDVITMVP</sequence>
<dbReference type="KEGG" id="cmic:caldi_06040"/>
<gene>
    <name evidence="1" type="ORF">caldi_06040</name>
</gene>
<evidence type="ECO:0000313" key="2">
    <source>
        <dbReference type="Proteomes" id="UP001163687"/>
    </source>
</evidence>
<evidence type="ECO:0000313" key="1">
    <source>
        <dbReference type="EMBL" id="BDG59514.1"/>
    </source>
</evidence>
<keyword evidence="2" id="KW-1185">Reference proteome</keyword>
<reference evidence="1" key="1">
    <citation type="submission" date="2022-03" db="EMBL/GenBank/DDBJ databases">
        <title>Complete genome sequence of Caldinitratiruptor microaerophilus.</title>
        <authorList>
            <person name="Mukaiyama R."/>
            <person name="Nishiyama T."/>
            <person name="Ueda K."/>
        </authorList>
    </citation>
    <scope>NUCLEOTIDE SEQUENCE</scope>
    <source>
        <strain evidence="1">JCM 16183</strain>
    </source>
</reference>
<proteinExistence type="predicted"/>
<dbReference type="EMBL" id="AP025628">
    <property type="protein sequence ID" value="BDG59514.1"/>
    <property type="molecule type" value="Genomic_DNA"/>
</dbReference>
<protein>
    <submittedName>
        <fullName evidence="1">Uncharacterized protein</fullName>
    </submittedName>
</protein>
<dbReference type="Proteomes" id="UP001163687">
    <property type="component" value="Chromosome"/>
</dbReference>
<dbReference type="AlphaFoldDB" id="A0AA35CJC4"/>